<evidence type="ECO:0000313" key="15">
    <source>
        <dbReference type="Proteomes" id="UP000015453"/>
    </source>
</evidence>
<dbReference type="PANTHER" id="PTHR48007">
    <property type="entry name" value="LEUCINE-RICH REPEAT RECEPTOR-LIKE PROTEIN KINASE PXC1"/>
    <property type="match status" value="1"/>
</dbReference>
<protein>
    <recommendedName>
        <fullName evidence="13">Protein kinase domain-containing protein</fullName>
    </recommendedName>
</protein>
<dbReference type="InterPro" id="IPR011009">
    <property type="entry name" value="Kinase-like_dom_sf"/>
</dbReference>
<dbReference type="InterPro" id="IPR001245">
    <property type="entry name" value="Ser-Thr/Tyr_kinase_cat_dom"/>
</dbReference>
<feature type="region of interest" description="Disordered" evidence="10">
    <location>
        <begin position="489"/>
        <end position="512"/>
    </location>
</feature>
<evidence type="ECO:0000256" key="7">
    <source>
        <dbReference type="ARBA" id="ARBA00022989"/>
    </source>
</evidence>
<comment type="similarity">
    <text evidence="2">Belongs to the RLP family.</text>
</comment>
<dbReference type="Proteomes" id="UP000015453">
    <property type="component" value="Unassembled WGS sequence"/>
</dbReference>
<dbReference type="Pfam" id="PF07714">
    <property type="entry name" value="PK_Tyr_Ser-Thr"/>
    <property type="match status" value="1"/>
</dbReference>
<keyword evidence="5 12" id="KW-0732">Signal</keyword>
<dbReference type="GO" id="GO:0016020">
    <property type="term" value="C:membrane"/>
    <property type="evidence" value="ECO:0007669"/>
    <property type="project" value="UniProtKB-SubCell"/>
</dbReference>
<dbReference type="Pfam" id="PF08263">
    <property type="entry name" value="LRRNT_2"/>
    <property type="match status" value="1"/>
</dbReference>
<dbReference type="InterPro" id="IPR046959">
    <property type="entry name" value="PRK1-6/SRF4-like"/>
</dbReference>
<dbReference type="InterPro" id="IPR013210">
    <property type="entry name" value="LRR_N_plant-typ"/>
</dbReference>
<evidence type="ECO:0000256" key="5">
    <source>
        <dbReference type="ARBA" id="ARBA00022729"/>
    </source>
</evidence>
<dbReference type="InterPro" id="IPR000719">
    <property type="entry name" value="Prot_kinase_dom"/>
</dbReference>
<dbReference type="PANTHER" id="PTHR48007:SF8">
    <property type="entry name" value="RECEPTOR PROTEIN KINASE-LIKE PROTEIN ZAR1"/>
    <property type="match status" value="1"/>
</dbReference>
<keyword evidence="7 11" id="KW-1133">Transmembrane helix</keyword>
<evidence type="ECO:0000256" key="11">
    <source>
        <dbReference type="SAM" id="Phobius"/>
    </source>
</evidence>
<dbReference type="InterPro" id="IPR032675">
    <property type="entry name" value="LRR_dom_sf"/>
</dbReference>
<name>S8EB39_9LAMI</name>
<evidence type="ECO:0000256" key="12">
    <source>
        <dbReference type="SAM" id="SignalP"/>
    </source>
</evidence>
<dbReference type="Gene3D" id="1.10.510.10">
    <property type="entry name" value="Transferase(Phosphotransferase) domain 1"/>
    <property type="match status" value="1"/>
</dbReference>
<dbReference type="InterPro" id="IPR001611">
    <property type="entry name" value="Leu-rich_rpt"/>
</dbReference>
<evidence type="ECO:0000256" key="2">
    <source>
        <dbReference type="ARBA" id="ARBA00009592"/>
    </source>
</evidence>
<keyword evidence="3" id="KW-0433">Leucine-rich repeat</keyword>
<accession>S8EB39</accession>
<comment type="caution">
    <text evidence="14">The sequence shown here is derived from an EMBL/GenBank/DDBJ whole genome shotgun (WGS) entry which is preliminary data.</text>
</comment>
<dbReference type="Pfam" id="PF00560">
    <property type="entry name" value="LRR_1"/>
    <property type="match status" value="2"/>
</dbReference>
<evidence type="ECO:0000256" key="9">
    <source>
        <dbReference type="ARBA" id="ARBA00023180"/>
    </source>
</evidence>
<dbReference type="OrthoDB" id="4062651at2759"/>
<dbReference type="EMBL" id="AUSU01001972">
    <property type="protein sequence ID" value="EPS69772.1"/>
    <property type="molecule type" value="Genomic_DNA"/>
</dbReference>
<evidence type="ECO:0000256" key="10">
    <source>
        <dbReference type="SAM" id="MobiDB-lite"/>
    </source>
</evidence>
<gene>
    <name evidence="14" type="ORF">M569_04990</name>
</gene>
<dbReference type="GO" id="GO:0004672">
    <property type="term" value="F:protein kinase activity"/>
    <property type="evidence" value="ECO:0007669"/>
    <property type="project" value="InterPro"/>
</dbReference>
<dbReference type="PROSITE" id="PS50011">
    <property type="entry name" value="PROTEIN_KINASE_DOM"/>
    <property type="match status" value="1"/>
</dbReference>
<feature type="region of interest" description="Disordered" evidence="10">
    <location>
        <begin position="212"/>
        <end position="235"/>
    </location>
</feature>
<sequence>AIDALAVFLCLFGFWALLGSSIDSDGLSLLALKAAVAGDPNQALVSWSEKDWSPCRWAGVSCDGSSGRVVGVSLSGKNLTGYIPSEIGSLEFLAWLDVSGNGFRGTLPRQVFDLRRISHLDISSNGFSGSIPDGLADLKNLTGTLNLSHNAFSGEVPASLGRLPVMVSLDVSYNNLTGKVPQVGSLLNQGPTAFSGNPYLCGFPLRTPCAAEPRIPDSSSGHGNPAAGVPSSRKRKLKNGGGVAVVAVIFAAPLAILLVSISAWAAVAKRRHHRKTSAAAAAAAEDGKTCRSGEEVIGKNGRFVALDEEFGLELEDLLRASAYVLGKSKSGILYRVVVAGGGGSSVVSSVSPAVVTVRRLSDNAPWNLKEFESEVEAIARVRHPNIVKLMAYYYAPDEKLLISEFIPNGTLHAALHEKKNHHHPPLTWASRLRICQQVAMALTHIHESTHRKFVHGDLTSSKILLDDDLKPYVSGFGLHRLSRRAKKARRKTTGIGTAPYAAPEAAGDDDGKPTQKCDVYSFGILLMELLTGRTPGGEEEEEEGIEERVREAFREERRLAEIVDPRLLGEVDAKPQVVAMFHVALSCAEVDPEARPRMRTVAEKIECVTL</sequence>
<dbReference type="Gene3D" id="3.30.200.20">
    <property type="entry name" value="Phosphorylase Kinase, domain 1"/>
    <property type="match status" value="1"/>
</dbReference>
<dbReference type="FunFam" id="3.80.10.10:FF:000275">
    <property type="entry name" value="Leucine-rich repeat receptor-like protein kinase"/>
    <property type="match status" value="1"/>
</dbReference>
<feature type="signal peptide" evidence="12">
    <location>
        <begin position="1"/>
        <end position="19"/>
    </location>
</feature>
<keyword evidence="6" id="KW-0677">Repeat</keyword>
<proteinExistence type="inferred from homology"/>
<reference evidence="14 15" key="1">
    <citation type="journal article" date="2013" name="BMC Genomics">
        <title>The miniature genome of a carnivorous plant Genlisea aurea contains a low number of genes and short non-coding sequences.</title>
        <authorList>
            <person name="Leushkin E.V."/>
            <person name="Sutormin R.A."/>
            <person name="Nabieva E.R."/>
            <person name="Penin A.A."/>
            <person name="Kondrashov A.S."/>
            <person name="Logacheva M.D."/>
        </authorList>
    </citation>
    <scope>NUCLEOTIDE SEQUENCE [LARGE SCALE GENOMIC DNA]</scope>
</reference>
<dbReference type="Gene3D" id="3.80.10.10">
    <property type="entry name" value="Ribonuclease Inhibitor"/>
    <property type="match status" value="1"/>
</dbReference>
<keyword evidence="9" id="KW-0325">Glycoprotein</keyword>
<feature type="transmembrane region" description="Helical" evidence="11">
    <location>
        <begin position="241"/>
        <end position="267"/>
    </location>
</feature>
<keyword evidence="15" id="KW-1185">Reference proteome</keyword>
<keyword evidence="4 11" id="KW-0812">Transmembrane</keyword>
<evidence type="ECO:0000256" key="4">
    <source>
        <dbReference type="ARBA" id="ARBA00022692"/>
    </source>
</evidence>
<organism evidence="14 15">
    <name type="scientific">Genlisea aurea</name>
    <dbReference type="NCBI Taxonomy" id="192259"/>
    <lineage>
        <taxon>Eukaryota</taxon>
        <taxon>Viridiplantae</taxon>
        <taxon>Streptophyta</taxon>
        <taxon>Embryophyta</taxon>
        <taxon>Tracheophyta</taxon>
        <taxon>Spermatophyta</taxon>
        <taxon>Magnoliopsida</taxon>
        <taxon>eudicotyledons</taxon>
        <taxon>Gunneridae</taxon>
        <taxon>Pentapetalae</taxon>
        <taxon>asterids</taxon>
        <taxon>lamiids</taxon>
        <taxon>Lamiales</taxon>
        <taxon>Lentibulariaceae</taxon>
        <taxon>Genlisea</taxon>
    </lineage>
</organism>
<evidence type="ECO:0000256" key="3">
    <source>
        <dbReference type="ARBA" id="ARBA00022614"/>
    </source>
</evidence>
<dbReference type="SUPFAM" id="SSF56112">
    <property type="entry name" value="Protein kinase-like (PK-like)"/>
    <property type="match status" value="1"/>
</dbReference>
<feature type="domain" description="Protein kinase" evidence="13">
    <location>
        <begin position="333"/>
        <end position="608"/>
    </location>
</feature>
<evidence type="ECO:0000313" key="14">
    <source>
        <dbReference type="EMBL" id="EPS69772.1"/>
    </source>
</evidence>
<evidence type="ECO:0000256" key="6">
    <source>
        <dbReference type="ARBA" id="ARBA00022737"/>
    </source>
</evidence>
<keyword evidence="8 11" id="KW-0472">Membrane</keyword>
<feature type="non-terminal residue" evidence="14">
    <location>
        <position position="1"/>
    </location>
</feature>
<dbReference type="AlphaFoldDB" id="S8EB39"/>
<feature type="chain" id="PRO_5004550533" description="Protein kinase domain-containing protein" evidence="12">
    <location>
        <begin position="20"/>
        <end position="610"/>
    </location>
</feature>
<evidence type="ECO:0000256" key="1">
    <source>
        <dbReference type="ARBA" id="ARBA00004479"/>
    </source>
</evidence>
<evidence type="ECO:0000259" key="13">
    <source>
        <dbReference type="PROSITE" id="PS50011"/>
    </source>
</evidence>
<comment type="subcellular location">
    <subcellularLocation>
        <location evidence="1">Membrane</location>
        <topology evidence="1">Single-pass type I membrane protein</topology>
    </subcellularLocation>
</comment>
<dbReference type="GO" id="GO:0005524">
    <property type="term" value="F:ATP binding"/>
    <property type="evidence" value="ECO:0007669"/>
    <property type="project" value="InterPro"/>
</dbReference>
<evidence type="ECO:0000256" key="8">
    <source>
        <dbReference type="ARBA" id="ARBA00023136"/>
    </source>
</evidence>
<dbReference type="SUPFAM" id="SSF52058">
    <property type="entry name" value="L domain-like"/>
    <property type="match status" value="1"/>
</dbReference>
<feature type="non-terminal residue" evidence="14">
    <location>
        <position position="610"/>
    </location>
</feature>